<reference evidence="1" key="1">
    <citation type="submission" date="2022-10" db="EMBL/GenBank/DDBJ databases">
        <authorList>
            <person name="Chen Y."/>
            <person name="Dougan E. K."/>
            <person name="Chan C."/>
            <person name="Rhodes N."/>
            <person name="Thang M."/>
        </authorList>
    </citation>
    <scope>NUCLEOTIDE SEQUENCE</scope>
</reference>
<proteinExistence type="predicted"/>
<evidence type="ECO:0000313" key="2">
    <source>
        <dbReference type="EMBL" id="CAL1139991.1"/>
    </source>
</evidence>
<gene>
    <name evidence="1" type="ORF">C1SCF055_LOCUS13959</name>
</gene>
<evidence type="ECO:0000313" key="1">
    <source>
        <dbReference type="EMBL" id="CAI3986616.1"/>
    </source>
</evidence>
<evidence type="ECO:0000313" key="3">
    <source>
        <dbReference type="Proteomes" id="UP001152797"/>
    </source>
</evidence>
<reference evidence="2" key="2">
    <citation type="submission" date="2024-04" db="EMBL/GenBank/DDBJ databases">
        <authorList>
            <person name="Chen Y."/>
            <person name="Shah S."/>
            <person name="Dougan E. K."/>
            <person name="Thang M."/>
            <person name="Chan C."/>
        </authorList>
    </citation>
    <scope>NUCLEOTIDE SEQUENCE [LARGE SCALE GENOMIC DNA]</scope>
</reference>
<dbReference type="EMBL" id="CAMXCT010001098">
    <property type="protein sequence ID" value="CAI3986616.1"/>
    <property type="molecule type" value="Genomic_DNA"/>
</dbReference>
<feature type="non-terminal residue" evidence="1">
    <location>
        <position position="1"/>
    </location>
</feature>
<protein>
    <submittedName>
        <fullName evidence="1">Uncharacterized protein</fullName>
    </submittedName>
</protein>
<dbReference type="EMBL" id="CAMXCT020001098">
    <property type="protein sequence ID" value="CAL1139991.1"/>
    <property type="molecule type" value="Genomic_DNA"/>
</dbReference>
<name>A0A9P1FSK4_9DINO</name>
<sequence>VSTLSSAPPCLSQYGAAALHSLLLQEEIAKMSVERSESKESSQGGSLERWQGPYWWNSLRLAGAERDPWEEEQQEAWHIRAVDLDVGQVADLEDTLAHAKLEDSIGPSPMSRVRLAEGLLIVYSTWAVLAVEGYLIHQDALEGRKMSEAFLVEGVPGIKYAQMSLARAVGECSILLTGQRWLAPSSHTLPTASVTLLWTVSKLRLLGSGCKLIVARGEHFDGPSLTFDSHGHIGHPSAGRKYALWLLWLA</sequence>
<feature type="non-terminal residue" evidence="1">
    <location>
        <position position="250"/>
    </location>
</feature>
<keyword evidence="3" id="KW-1185">Reference proteome</keyword>
<dbReference type="EMBL" id="CAMXCT030001098">
    <property type="protein sequence ID" value="CAL4773928.1"/>
    <property type="molecule type" value="Genomic_DNA"/>
</dbReference>
<organism evidence="1">
    <name type="scientific">Cladocopium goreaui</name>
    <dbReference type="NCBI Taxonomy" id="2562237"/>
    <lineage>
        <taxon>Eukaryota</taxon>
        <taxon>Sar</taxon>
        <taxon>Alveolata</taxon>
        <taxon>Dinophyceae</taxon>
        <taxon>Suessiales</taxon>
        <taxon>Symbiodiniaceae</taxon>
        <taxon>Cladocopium</taxon>
    </lineage>
</organism>
<accession>A0A9P1FSK4</accession>
<comment type="caution">
    <text evidence="1">The sequence shown here is derived from an EMBL/GenBank/DDBJ whole genome shotgun (WGS) entry which is preliminary data.</text>
</comment>
<dbReference type="Proteomes" id="UP001152797">
    <property type="component" value="Unassembled WGS sequence"/>
</dbReference>
<dbReference type="AlphaFoldDB" id="A0A9P1FSK4"/>